<feature type="region of interest" description="Disordered" evidence="1">
    <location>
        <begin position="44"/>
        <end position="73"/>
    </location>
</feature>
<keyword evidence="3" id="KW-1185">Reference proteome</keyword>
<gene>
    <name evidence="2" type="ORF">SEMRO_1280_G258891.1</name>
</gene>
<evidence type="ECO:0000313" key="3">
    <source>
        <dbReference type="Proteomes" id="UP001153069"/>
    </source>
</evidence>
<evidence type="ECO:0000313" key="2">
    <source>
        <dbReference type="EMBL" id="CAB9522225.1"/>
    </source>
</evidence>
<organism evidence="2 3">
    <name type="scientific">Seminavis robusta</name>
    <dbReference type="NCBI Taxonomy" id="568900"/>
    <lineage>
        <taxon>Eukaryota</taxon>
        <taxon>Sar</taxon>
        <taxon>Stramenopiles</taxon>
        <taxon>Ochrophyta</taxon>
        <taxon>Bacillariophyta</taxon>
        <taxon>Bacillariophyceae</taxon>
        <taxon>Bacillariophycidae</taxon>
        <taxon>Naviculales</taxon>
        <taxon>Naviculaceae</taxon>
        <taxon>Seminavis</taxon>
    </lineage>
</organism>
<sequence length="116" mass="11574">MLAFTIGLVVSAELEKEARCESRVPSSVMEGGPAFLVLGLGLGASSSSGSESSGSSSLLESSGSLSPPSPAPPFLSSLNLTTLGLDPLESSVPRLDSVSAPPDSVFLVDPLDGGVL</sequence>
<evidence type="ECO:0000256" key="1">
    <source>
        <dbReference type="SAM" id="MobiDB-lite"/>
    </source>
</evidence>
<proteinExistence type="predicted"/>
<comment type="caution">
    <text evidence="2">The sequence shown here is derived from an EMBL/GenBank/DDBJ whole genome shotgun (WGS) entry which is preliminary data.</text>
</comment>
<dbReference type="EMBL" id="CAICTM010001278">
    <property type="protein sequence ID" value="CAB9522225.1"/>
    <property type="molecule type" value="Genomic_DNA"/>
</dbReference>
<feature type="compositionally biased region" description="Low complexity" evidence="1">
    <location>
        <begin position="44"/>
        <end position="66"/>
    </location>
</feature>
<accession>A0A9N8EKW9</accession>
<reference evidence="2" key="1">
    <citation type="submission" date="2020-06" db="EMBL/GenBank/DDBJ databases">
        <authorList>
            <consortium name="Plant Systems Biology data submission"/>
        </authorList>
    </citation>
    <scope>NUCLEOTIDE SEQUENCE</scope>
    <source>
        <strain evidence="2">D6</strain>
    </source>
</reference>
<dbReference type="AlphaFoldDB" id="A0A9N8EKW9"/>
<dbReference type="Proteomes" id="UP001153069">
    <property type="component" value="Unassembled WGS sequence"/>
</dbReference>
<name>A0A9N8EKW9_9STRA</name>
<protein>
    <submittedName>
        <fullName evidence="2">Uncharacterized protein</fullName>
    </submittedName>
</protein>